<accession>A0A3M7PMK9</accession>
<gene>
    <name evidence="1" type="ORF">BpHYR1_047540</name>
</gene>
<sequence>MCHEIIFIIFYYKIFHVVVDDCLLDRTSTENFCICRIILRWIGLTAKFTDPTKILTPEFKVPLDDKCHLALINKF</sequence>
<keyword evidence="2" id="KW-1185">Reference proteome</keyword>
<comment type="caution">
    <text evidence="1">The sequence shown here is derived from an EMBL/GenBank/DDBJ whole genome shotgun (WGS) entry which is preliminary data.</text>
</comment>
<dbReference type="AlphaFoldDB" id="A0A3M7PMK9"/>
<dbReference type="EMBL" id="REGN01009860">
    <property type="protein sequence ID" value="RNA00214.1"/>
    <property type="molecule type" value="Genomic_DNA"/>
</dbReference>
<proteinExistence type="predicted"/>
<name>A0A3M7PMK9_BRAPC</name>
<reference evidence="1 2" key="1">
    <citation type="journal article" date="2018" name="Sci. Rep.">
        <title>Genomic signatures of local adaptation to the degree of environmental predictability in rotifers.</title>
        <authorList>
            <person name="Franch-Gras L."/>
            <person name="Hahn C."/>
            <person name="Garcia-Roger E.M."/>
            <person name="Carmona M.J."/>
            <person name="Serra M."/>
            <person name="Gomez A."/>
        </authorList>
    </citation>
    <scope>NUCLEOTIDE SEQUENCE [LARGE SCALE GENOMIC DNA]</scope>
    <source>
        <strain evidence="1">HYR1</strain>
    </source>
</reference>
<evidence type="ECO:0000313" key="2">
    <source>
        <dbReference type="Proteomes" id="UP000276133"/>
    </source>
</evidence>
<protein>
    <submittedName>
        <fullName evidence="1">Uncharacterized protein</fullName>
    </submittedName>
</protein>
<organism evidence="1 2">
    <name type="scientific">Brachionus plicatilis</name>
    <name type="common">Marine rotifer</name>
    <name type="synonym">Brachionus muelleri</name>
    <dbReference type="NCBI Taxonomy" id="10195"/>
    <lineage>
        <taxon>Eukaryota</taxon>
        <taxon>Metazoa</taxon>
        <taxon>Spiralia</taxon>
        <taxon>Gnathifera</taxon>
        <taxon>Rotifera</taxon>
        <taxon>Eurotatoria</taxon>
        <taxon>Monogononta</taxon>
        <taxon>Pseudotrocha</taxon>
        <taxon>Ploima</taxon>
        <taxon>Brachionidae</taxon>
        <taxon>Brachionus</taxon>
    </lineage>
</organism>
<dbReference type="Proteomes" id="UP000276133">
    <property type="component" value="Unassembled WGS sequence"/>
</dbReference>
<evidence type="ECO:0000313" key="1">
    <source>
        <dbReference type="EMBL" id="RNA00214.1"/>
    </source>
</evidence>